<dbReference type="Proteomes" id="UP001596306">
    <property type="component" value="Unassembled WGS sequence"/>
</dbReference>
<proteinExistence type="predicted"/>
<dbReference type="EMBL" id="JBHSTP010000002">
    <property type="protein sequence ID" value="MFC6356693.1"/>
    <property type="molecule type" value="Genomic_DNA"/>
</dbReference>
<comment type="caution">
    <text evidence="2">The sequence shown here is derived from an EMBL/GenBank/DDBJ whole genome shotgun (WGS) entry which is preliminary data.</text>
</comment>
<feature type="transmembrane region" description="Helical" evidence="1">
    <location>
        <begin position="12"/>
        <end position="36"/>
    </location>
</feature>
<protein>
    <submittedName>
        <fullName evidence="2">Uncharacterized protein</fullName>
    </submittedName>
</protein>
<sequence length="97" mass="11234">MNDILQSLLSWPLLMVALAVYGFFPGLFARLISLAFHKEDPRRKELQAEVYAVPRWERPFWVLEQLERAISEALPERLYDAADGRLFNRWTLGDGAA</sequence>
<name>A0ABW1VIQ1_9MICO</name>
<gene>
    <name evidence="2" type="ORF">ACFQB0_11305</name>
</gene>
<keyword evidence="3" id="KW-1185">Reference proteome</keyword>
<keyword evidence="1" id="KW-1133">Transmembrane helix</keyword>
<accession>A0ABW1VIQ1</accession>
<evidence type="ECO:0000256" key="1">
    <source>
        <dbReference type="SAM" id="Phobius"/>
    </source>
</evidence>
<keyword evidence="1" id="KW-0812">Transmembrane</keyword>
<organism evidence="2 3">
    <name type="scientific">Luethyella okanaganae</name>
    <dbReference type="NCBI Taxonomy" id="69372"/>
    <lineage>
        <taxon>Bacteria</taxon>
        <taxon>Bacillati</taxon>
        <taxon>Actinomycetota</taxon>
        <taxon>Actinomycetes</taxon>
        <taxon>Micrococcales</taxon>
        <taxon>Microbacteriaceae</taxon>
        <taxon>Luethyella</taxon>
    </lineage>
</organism>
<keyword evidence="1" id="KW-0472">Membrane</keyword>
<dbReference type="RefSeq" id="WP_386731463.1">
    <property type="nucleotide sequence ID" value="NZ_JBHSTP010000002.1"/>
</dbReference>
<evidence type="ECO:0000313" key="2">
    <source>
        <dbReference type="EMBL" id="MFC6356693.1"/>
    </source>
</evidence>
<reference evidence="3" key="1">
    <citation type="journal article" date="2019" name="Int. J. Syst. Evol. Microbiol.">
        <title>The Global Catalogue of Microorganisms (GCM) 10K type strain sequencing project: providing services to taxonomists for standard genome sequencing and annotation.</title>
        <authorList>
            <consortium name="The Broad Institute Genomics Platform"/>
            <consortium name="The Broad Institute Genome Sequencing Center for Infectious Disease"/>
            <person name="Wu L."/>
            <person name="Ma J."/>
        </authorList>
    </citation>
    <scope>NUCLEOTIDE SEQUENCE [LARGE SCALE GENOMIC DNA]</scope>
    <source>
        <strain evidence="3">CCUG 43304</strain>
    </source>
</reference>
<evidence type="ECO:0000313" key="3">
    <source>
        <dbReference type="Proteomes" id="UP001596306"/>
    </source>
</evidence>